<keyword evidence="9" id="KW-0812">Transmembrane</keyword>
<dbReference type="FunFam" id="3.10.20.90:FF:000469">
    <property type="entry name" value="Polyubiquitin-C"/>
    <property type="match status" value="1"/>
</dbReference>
<dbReference type="GO" id="GO:0005737">
    <property type="term" value="C:cytoplasm"/>
    <property type="evidence" value="ECO:0007669"/>
    <property type="project" value="UniProtKB-SubCell"/>
</dbReference>
<reference evidence="10 11" key="1">
    <citation type="journal article" date="2018" name="Nat. Genet.">
        <title>The Rosa genome provides new insights in the design of modern roses.</title>
        <authorList>
            <person name="Bendahmane M."/>
        </authorList>
    </citation>
    <scope>NUCLEOTIDE SEQUENCE [LARGE SCALE GENOMIC DNA]</scope>
    <source>
        <strain evidence="11">cv. Old Blush</strain>
    </source>
</reference>
<organism evidence="10 11">
    <name type="scientific">Rosa chinensis</name>
    <name type="common">China rose</name>
    <dbReference type="NCBI Taxonomy" id="74649"/>
    <lineage>
        <taxon>Eukaryota</taxon>
        <taxon>Viridiplantae</taxon>
        <taxon>Streptophyta</taxon>
        <taxon>Embryophyta</taxon>
        <taxon>Tracheophyta</taxon>
        <taxon>Spermatophyta</taxon>
        <taxon>Magnoliopsida</taxon>
        <taxon>eudicotyledons</taxon>
        <taxon>Gunneridae</taxon>
        <taxon>Pentapetalae</taxon>
        <taxon>rosids</taxon>
        <taxon>fabids</taxon>
        <taxon>Rosales</taxon>
        <taxon>Rosaceae</taxon>
        <taxon>Rosoideae</taxon>
        <taxon>Rosoideae incertae sedis</taxon>
        <taxon>Rosa</taxon>
    </lineage>
</organism>
<evidence type="ECO:0000256" key="9">
    <source>
        <dbReference type="SAM" id="Phobius"/>
    </source>
</evidence>
<keyword evidence="5" id="KW-1017">Isopeptide bond</keyword>
<evidence type="ECO:0000256" key="4">
    <source>
        <dbReference type="ARBA" id="ARBA00022490"/>
    </source>
</evidence>
<evidence type="ECO:0000256" key="2">
    <source>
        <dbReference type="ARBA" id="ARBA00004496"/>
    </source>
</evidence>
<dbReference type="Gramene" id="PRQ44370">
    <property type="protein sequence ID" value="PRQ44370"/>
    <property type="gene ID" value="RchiOBHm_Chr3g0478521"/>
</dbReference>
<evidence type="ECO:0000256" key="5">
    <source>
        <dbReference type="ARBA" id="ARBA00022499"/>
    </source>
</evidence>
<evidence type="ECO:0000256" key="3">
    <source>
        <dbReference type="ARBA" id="ARBA00008430"/>
    </source>
</evidence>
<evidence type="ECO:0000313" key="10">
    <source>
        <dbReference type="EMBL" id="PRQ44370.1"/>
    </source>
</evidence>
<dbReference type="EMBL" id="PDCK01000041">
    <property type="protein sequence ID" value="PRQ44370.1"/>
    <property type="molecule type" value="Genomic_DNA"/>
</dbReference>
<dbReference type="Gene3D" id="3.10.20.90">
    <property type="entry name" value="Phosphatidylinositol 3-kinase Catalytic Subunit, Chain A, domain 1"/>
    <property type="match status" value="1"/>
</dbReference>
<evidence type="ECO:0000256" key="6">
    <source>
        <dbReference type="ARBA" id="ARBA00022737"/>
    </source>
</evidence>
<dbReference type="Proteomes" id="UP000238479">
    <property type="component" value="Chromosome 3"/>
</dbReference>
<feature type="transmembrane region" description="Helical" evidence="9">
    <location>
        <begin position="84"/>
        <end position="109"/>
    </location>
</feature>
<evidence type="ECO:0000256" key="1">
    <source>
        <dbReference type="ARBA" id="ARBA00004123"/>
    </source>
</evidence>
<evidence type="ECO:0000256" key="7">
    <source>
        <dbReference type="ARBA" id="ARBA00022843"/>
    </source>
</evidence>
<keyword evidence="6" id="KW-0677">Repeat</keyword>
<evidence type="ECO:0000256" key="8">
    <source>
        <dbReference type="ARBA" id="ARBA00023242"/>
    </source>
</evidence>
<comment type="caution">
    <text evidence="10">The sequence shown here is derived from an EMBL/GenBank/DDBJ whole genome shotgun (WGS) entry which is preliminary data.</text>
</comment>
<dbReference type="GO" id="GO:0005634">
    <property type="term" value="C:nucleus"/>
    <property type="evidence" value="ECO:0007669"/>
    <property type="project" value="UniProtKB-SubCell"/>
</dbReference>
<keyword evidence="4" id="KW-0963">Cytoplasm</keyword>
<comment type="subcellular location">
    <subcellularLocation>
        <location evidence="2">Cytoplasm</location>
    </subcellularLocation>
    <subcellularLocation>
        <location evidence="1">Nucleus</location>
    </subcellularLocation>
</comment>
<gene>
    <name evidence="10" type="ORF">RchiOBHm_Chr3g0478521</name>
</gene>
<proteinExistence type="inferred from homology"/>
<keyword evidence="7" id="KW-0832">Ubl conjugation</keyword>
<keyword evidence="8" id="KW-0539">Nucleus</keyword>
<accession>A0A2P6RD78</accession>
<dbReference type="AlphaFoldDB" id="A0A2P6RD78"/>
<comment type="similarity">
    <text evidence="3">Belongs to the ubiquitin family.</text>
</comment>
<evidence type="ECO:0000313" key="11">
    <source>
        <dbReference type="Proteomes" id="UP000238479"/>
    </source>
</evidence>
<dbReference type="STRING" id="74649.A0A2P6RD78"/>
<keyword evidence="9" id="KW-0472">Membrane</keyword>
<keyword evidence="11" id="KW-1185">Reference proteome</keyword>
<sequence length="118" mass="13266">MHRFFPVTQVQLSNPGNSRNQLARMLAIDSSGCFIAASAYVDRLAMFSVSMSGGSWDISLTGKNITLEVESSDTIDNVKAKIRVLSFLSLILNFFIDFSLSFISTKYIIYRNDFLQHN</sequence>
<keyword evidence="9" id="KW-1133">Transmembrane helix</keyword>
<name>A0A2P6RD78_ROSCH</name>
<protein>
    <submittedName>
        <fullName evidence="10">Uncharacterized protein</fullName>
    </submittedName>
</protein>